<sequence>MAGENAAEAGAAEAVEAAPRQEVRRRHVFYVPGYDPRDPALYRRLAVFELRRFSKVWGVRVEVDREDVADERVPSLRWGARLDADGVAVDVVYETLRWDDFVAADFATPLPFKILRGLATAADAIFSGLLWRIWRAAPWCAAAWLYPLMSVLLVLGLSIWTGVVAARLAAGLGAPTLGVVLGVILGCGLALALVEAFRRSGSFIVHLMDDGRSQRRYARRSDPALSARVDAFADRIAEVAAAGEADEVLVVGHSSGSFVGIDAVARAYERRPDLRTGTPLALLTVGASELLVAFHPRAGWFRERIRLLAVEPTLFWAEVVGPWDSLNFPNRDPVTELGLDVPADRPNPVFRRAFLTKMLGRESIENLRKGFRVFRAHFQFVMANEVRGPYDYYSLVCGPWSARSQFARTADGRLMSPKLEPAPDPLPRPDWMPPLPKDHETG</sequence>
<dbReference type="InterPro" id="IPR029058">
    <property type="entry name" value="AB_hydrolase_fold"/>
</dbReference>
<proteinExistence type="predicted"/>
<gene>
    <name evidence="3" type="ORF">DI565_19125</name>
</gene>
<feature type="transmembrane region" description="Helical" evidence="2">
    <location>
        <begin position="172"/>
        <end position="194"/>
    </location>
</feature>
<keyword evidence="2" id="KW-1133">Transmembrane helix</keyword>
<organism evidence="3 4">
    <name type="scientific">Ancylobacter novellus</name>
    <name type="common">Thiobacillus novellus</name>
    <dbReference type="NCBI Taxonomy" id="921"/>
    <lineage>
        <taxon>Bacteria</taxon>
        <taxon>Pseudomonadati</taxon>
        <taxon>Pseudomonadota</taxon>
        <taxon>Alphaproteobacteria</taxon>
        <taxon>Hyphomicrobiales</taxon>
        <taxon>Xanthobacteraceae</taxon>
        <taxon>Ancylobacter</taxon>
    </lineage>
</organism>
<dbReference type="AlphaFoldDB" id="A0A2W5MBX4"/>
<dbReference type="SUPFAM" id="SSF53474">
    <property type="entry name" value="alpha/beta-Hydrolases"/>
    <property type="match status" value="1"/>
</dbReference>
<dbReference type="EMBL" id="QFPN01000013">
    <property type="protein sequence ID" value="PZQ10900.1"/>
    <property type="molecule type" value="Genomic_DNA"/>
</dbReference>
<evidence type="ECO:0000313" key="4">
    <source>
        <dbReference type="Proteomes" id="UP000249577"/>
    </source>
</evidence>
<accession>A0A2W5MBX4</accession>
<evidence type="ECO:0000256" key="1">
    <source>
        <dbReference type="SAM" id="MobiDB-lite"/>
    </source>
</evidence>
<evidence type="ECO:0000313" key="3">
    <source>
        <dbReference type="EMBL" id="PZQ10900.1"/>
    </source>
</evidence>
<feature type="transmembrane region" description="Helical" evidence="2">
    <location>
        <begin position="143"/>
        <end position="166"/>
    </location>
</feature>
<keyword evidence="2" id="KW-0472">Membrane</keyword>
<dbReference type="Gene3D" id="3.40.50.1820">
    <property type="entry name" value="alpha/beta hydrolase"/>
    <property type="match status" value="1"/>
</dbReference>
<dbReference type="Proteomes" id="UP000249577">
    <property type="component" value="Unassembled WGS sequence"/>
</dbReference>
<feature type="region of interest" description="Disordered" evidence="1">
    <location>
        <begin position="413"/>
        <end position="442"/>
    </location>
</feature>
<evidence type="ECO:0008006" key="5">
    <source>
        <dbReference type="Google" id="ProtNLM"/>
    </source>
</evidence>
<feature type="compositionally biased region" description="Pro residues" evidence="1">
    <location>
        <begin position="420"/>
        <end position="435"/>
    </location>
</feature>
<comment type="caution">
    <text evidence="3">The sequence shown here is derived from an EMBL/GenBank/DDBJ whole genome shotgun (WGS) entry which is preliminary data.</text>
</comment>
<reference evidence="3 4" key="1">
    <citation type="submission" date="2017-08" db="EMBL/GenBank/DDBJ databases">
        <title>Infants hospitalized years apart are colonized by the same room-sourced microbial strains.</title>
        <authorList>
            <person name="Brooks B."/>
            <person name="Olm M.R."/>
            <person name="Firek B.A."/>
            <person name="Baker R."/>
            <person name="Thomas B.C."/>
            <person name="Morowitz M.J."/>
            <person name="Banfield J.F."/>
        </authorList>
    </citation>
    <scope>NUCLEOTIDE SEQUENCE [LARGE SCALE GENOMIC DNA]</scope>
    <source>
        <strain evidence="3">S2_005_003_R2_43</strain>
    </source>
</reference>
<keyword evidence="2" id="KW-0812">Transmembrane</keyword>
<protein>
    <recommendedName>
        <fullName evidence="5">Alpha/beta hydrolase</fullName>
    </recommendedName>
</protein>
<name>A0A2W5MBX4_ANCNO</name>
<evidence type="ECO:0000256" key="2">
    <source>
        <dbReference type="SAM" id="Phobius"/>
    </source>
</evidence>